<feature type="region of interest" description="Disordered" evidence="1">
    <location>
        <begin position="1"/>
        <end position="47"/>
    </location>
</feature>
<dbReference type="OMA" id="EEMHCLP"/>
<feature type="compositionally biased region" description="Pro residues" evidence="1">
    <location>
        <begin position="31"/>
        <end position="40"/>
    </location>
</feature>
<dbReference type="SUPFAM" id="SSF47473">
    <property type="entry name" value="EF-hand"/>
    <property type="match status" value="1"/>
</dbReference>
<proteinExistence type="predicted"/>
<feature type="compositionally biased region" description="Basic and acidic residues" evidence="1">
    <location>
        <begin position="1"/>
        <end position="22"/>
    </location>
</feature>
<evidence type="ECO:0000313" key="2">
    <source>
        <dbReference type="Ensembl" id="ENSSGRP00000031337.1"/>
    </source>
</evidence>
<keyword evidence="3" id="KW-1185">Reference proteome</keyword>
<dbReference type="Ensembl" id="ENSSGRT00000033635.1">
    <property type="protein sequence ID" value="ENSSGRP00000031337.1"/>
    <property type="gene ID" value="ENSSGRG00000017602.1"/>
</dbReference>
<evidence type="ECO:0000256" key="1">
    <source>
        <dbReference type="SAM" id="MobiDB-lite"/>
    </source>
</evidence>
<evidence type="ECO:0008006" key="4">
    <source>
        <dbReference type="Google" id="ProtNLM"/>
    </source>
</evidence>
<sequence length="98" mass="10858">MAPKKVESKKPEPKKPEPKKEAAPAPTAPKQAPPPEPEAPIEPAFDPKTITLEYTIDQIEEFKEAFQLFDRTPKGEMKITYAQCGDLKMAAGSLDLCF</sequence>
<dbReference type="InterPro" id="IPR011992">
    <property type="entry name" value="EF-hand-dom_pair"/>
</dbReference>
<name>A0A672M831_SINGR</name>
<dbReference type="Proteomes" id="UP000472262">
    <property type="component" value="Unassembled WGS sequence"/>
</dbReference>
<reference evidence="2" key="1">
    <citation type="submission" date="2025-08" db="UniProtKB">
        <authorList>
            <consortium name="Ensembl"/>
        </authorList>
    </citation>
    <scope>IDENTIFICATION</scope>
</reference>
<dbReference type="AlphaFoldDB" id="A0A672M831"/>
<dbReference type="Gene3D" id="1.10.238.10">
    <property type="entry name" value="EF-hand"/>
    <property type="match status" value="1"/>
</dbReference>
<organism evidence="2 3">
    <name type="scientific">Sinocyclocheilus grahami</name>
    <name type="common">Dianchi golden-line fish</name>
    <name type="synonym">Barbus grahami</name>
    <dbReference type="NCBI Taxonomy" id="75366"/>
    <lineage>
        <taxon>Eukaryota</taxon>
        <taxon>Metazoa</taxon>
        <taxon>Chordata</taxon>
        <taxon>Craniata</taxon>
        <taxon>Vertebrata</taxon>
        <taxon>Euteleostomi</taxon>
        <taxon>Actinopterygii</taxon>
        <taxon>Neopterygii</taxon>
        <taxon>Teleostei</taxon>
        <taxon>Ostariophysi</taxon>
        <taxon>Cypriniformes</taxon>
        <taxon>Cyprinidae</taxon>
        <taxon>Cyprininae</taxon>
        <taxon>Sinocyclocheilus</taxon>
    </lineage>
</organism>
<protein>
    <recommendedName>
        <fullName evidence="4">Myosin light chain 4</fullName>
    </recommendedName>
</protein>
<dbReference type="InParanoid" id="A0A672M831"/>
<accession>A0A672M831</accession>
<reference evidence="2" key="2">
    <citation type="submission" date="2025-09" db="UniProtKB">
        <authorList>
            <consortium name="Ensembl"/>
        </authorList>
    </citation>
    <scope>IDENTIFICATION</scope>
</reference>
<evidence type="ECO:0000313" key="3">
    <source>
        <dbReference type="Proteomes" id="UP000472262"/>
    </source>
</evidence>